<protein>
    <recommendedName>
        <fullName evidence="1">Glycosyltransferase 2-like domain-containing protein</fullName>
    </recommendedName>
</protein>
<dbReference type="AlphaFoldDB" id="A0A3P3XSI4"/>
<dbReference type="Gene3D" id="3.90.550.10">
    <property type="entry name" value="Spore Coat Polysaccharide Biosynthesis Protein SpsA, Chain A"/>
    <property type="match status" value="1"/>
</dbReference>
<dbReference type="SUPFAM" id="SSF53448">
    <property type="entry name" value="Nucleotide-diphospho-sugar transferases"/>
    <property type="match status" value="2"/>
</dbReference>
<evidence type="ECO:0000313" key="2">
    <source>
        <dbReference type="EMBL" id="SLM19232.1"/>
    </source>
</evidence>
<dbReference type="PANTHER" id="PTHR43179">
    <property type="entry name" value="RHAMNOSYLTRANSFERASE WBBL"/>
    <property type="match status" value="1"/>
</dbReference>
<name>A0A3P3XSI4_9SPIR</name>
<feature type="domain" description="Glycosyltransferase 2-like" evidence="1">
    <location>
        <begin position="307"/>
        <end position="426"/>
    </location>
</feature>
<gene>
    <name evidence="2" type="ORF">SPIRO4BDMA_50747</name>
</gene>
<proteinExistence type="predicted"/>
<dbReference type="EMBL" id="FWDO01000005">
    <property type="protein sequence ID" value="SLM19232.1"/>
    <property type="molecule type" value="Genomic_DNA"/>
</dbReference>
<dbReference type="Pfam" id="PF00535">
    <property type="entry name" value="Glycos_transf_2"/>
    <property type="match status" value="1"/>
</dbReference>
<dbReference type="InterPro" id="IPR029044">
    <property type="entry name" value="Nucleotide-diphossugar_trans"/>
</dbReference>
<reference evidence="2" key="1">
    <citation type="submission" date="2017-02" db="EMBL/GenBank/DDBJ databases">
        <authorList>
            <person name="Regsiter A."/>
            <person name="William W."/>
        </authorList>
    </citation>
    <scope>NUCLEOTIDE SEQUENCE</scope>
    <source>
        <strain evidence="2">BdmA 4</strain>
    </source>
</reference>
<dbReference type="InterPro" id="IPR001173">
    <property type="entry name" value="Glyco_trans_2-like"/>
</dbReference>
<evidence type="ECO:0000259" key="1">
    <source>
        <dbReference type="Pfam" id="PF00535"/>
    </source>
</evidence>
<accession>A0A3P3XSI4</accession>
<dbReference type="PANTHER" id="PTHR43179:SF7">
    <property type="entry name" value="RHAMNOSYLTRANSFERASE WBBL"/>
    <property type="match status" value="1"/>
</dbReference>
<organism evidence="2">
    <name type="scientific">uncultured spirochete</name>
    <dbReference type="NCBI Taxonomy" id="156406"/>
    <lineage>
        <taxon>Bacteria</taxon>
        <taxon>Pseudomonadati</taxon>
        <taxon>Spirochaetota</taxon>
        <taxon>Spirochaetia</taxon>
        <taxon>Spirochaetales</taxon>
        <taxon>environmental samples</taxon>
    </lineage>
</organism>
<sequence>MRLKRIFAVFVKTPFKFIPLAAVALNAGENKLFFAPFRWKILQLLEREGKVGRKHGCRPSVYRYWQKRYQIENQHAVAESLEYLNKTTASPSFAYIVEPEANFFATCSTINSLRHQSYKNIEIIIRNNATRPLRSRLLQNVAGNMAHIVGKNENIKAYLDKASFVLDISPGDKLSQQALLEIGLYMERSDRSWDIAYFDEDVQSSFGRCRFPFFKPDYSPLYNSKVNYISGACVYKAGLFPPWKDKCLKDDICLQIPESLRREKILHIPEVLLHKREPRAISSMGKKDYQYLIINQADSAKDNALVSIIIPIKDNVSYLNQCISSILDKSQSDQVQIIVVNNKSEKQETLDYLKKLSENDRFRILEYPYDFNYSAINNFAAREAEGQYLVFLNNDTTIISAEWLKHMKYWLSKPLIGCVGVKLLYSDQTIQHVGIIVGASMGACHYNVGDLQEDYGYFGINTFPREVSAVTAACMGVRKDNFVNVGGFDEKIPVAFNDIELCLRMMNAGYVNILDPRIQLFHYESRTRGRDDDIFKLTRDRKERNCLVKNSMTDIRFDAYYNPNLSLNNTYCLSFPPRTVSMIKSYEMKLKRLVVLVGSIQRYGSALEAIMKEHERLLKGQGYSIIWGVDIKCNVTTKGDTPFHLVKNEWDAMDMIRKMSTAYVIVYSEPYQKIAWMMPREIKVFYFHGKTGWTEQKGTTMELSVLDREAAETYAYPIVSIEEFFAHTRSC</sequence>